<keyword evidence="8" id="KW-1003">Cell membrane</keyword>
<evidence type="ECO:0000256" key="4">
    <source>
        <dbReference type="ARBA" id="ARBA00023065"/>
    </source>
</evidence>
<dbReference type="GO" id="GO:0045259">
    <property type="term" value="C:proton-transporting ATP synthase complex"/>
    <property type="evidence" value="ECO:0007669"/>
    <property type="project" value="UniProtKB-KW"/>
</dbReference>
<dbReference type="InterPro" id="IPR036794">
    <property type="entry name" value="ATP_F1_dsu/esu_C_sf"/>
</dbReference>
<dbReference type="GO" id="GO:0046933">
    <property type="term" value="F:proton-transporting ATP synthase activity, rotational mechanism"/>
    <property type="evidence" value="ECO:0007669"/>
    <property type="project" value="UniProtKB-UniRule"/>
</dbReference>
<evidence type="ECO:0000256" key="7">
    <source>
        <dbReference type="ARBA" id="ARBA00023310"/>
    </source>
</evidence>
<keyword evidence="8" id="KW-0375">Hydrogen ion transport</keyword>
<evidence type="ECO:0000256" key="8">
    <source>
        <dbReference type="HAMAP-Rule" id="MF_00530"/>
    </source>
</evidence>
<dbReference type="SUPFAM" id="SSF51344">
    <property type="entry name" value="Epsilon subunit of F1F0-ATP synthase N-terminal domain"/>
    <property type="match status" value="1"/>
</dbReference>
<dbReference type="GO" id="GO:0005886">
    <property type="term" value="C:plasma membrane"/>
    <property type="evidence" value="ECO:0007669"/>
    <property type="project" value="UniProtKB-SubCell"/>
</dbReference>
<evidence type="ECO:0000256" key="9">
    <source>
        <dbReference type="RuleBase" id="RU003656"/>
    </source>
</evidence>
<comment type="caution">
    <text evidence="12">The sequence shown here is derived from an EMBL/GenBank/DDBJ whole genome shotgun (WGS) entry which is preliminary data.</text>
</comment>
<keyword evidence="7 8" id="KW-0066">ATP synthesis</keyword>
<feature type="domain" description="ATP synthase F1 complex delta/epsilon subunit N-terminal" evidence="11">
    <location>
        <begin position="3"/>
        <end position="79"/>
    </location>
</feature>
<dbReference type="GO" id="GO:0005524">
    <property type="term" value="F:ATP binding"/>
    <property type="evidence" value="ECO:0007669"/>
    <property type="project" value="UniProtKB-UniRule"/>
</dbReference>
<evidence type="ECO:0000313" key="13">
    <source>
        <dbReference type="Proteomes" id="UP000229782"/>
    </source>
</evidence>
<dbReference type="Pfam" id="PF00401">
    <property type="entry name" value="ATP-synt_DE"/>
    <property type="match status" value="1"/>
</dbReference>
<dbReference type="InterPro" id="IPR036771">
    <property type="entry name" value="ATPsynth_dsu/esu_N"/>
</dbReference>
<keyword evidence="5 8" id="KW-0472">Membrane</keyword>
<dbReference type="Gene3D" id="1.20.5.440">
    <property type="entry name" value="ATP synthase delta/epsilon subunit, C-terminal domain"/>
    <property type="match status" value="1"/>
</dbReference>
<evidence type="ECO:0000259" key="11">
    <source>
        <dbReference type="Pfam" id="PF02823"/>
    </source>
</evidence>
<evidence type="ECO:0000313" key="12">
    <source>
        <dbReference type="EMBL" id="PIR03388.1"/>
    </source>
</evidence>
<dbReference type="PANTHER" id="PTHR13822">
    <property type="entry name" value="ATP SYNTHASE DELTA/EPSILON CHAIN"/>
    <property type="match status" value="1"/>
</dbReference>
<evidence type="ECO:0000256" key="2">
    <source>
        <dbReference type="ARBA" id="ARBA00005712"/>
    </source>
</evidence>
<protein>
    <recommendedName>
        <fullName evidence="8">ATP synthase epsilon chain</fullName>
    </recommendedName>
    <alternativeName>
        <fullName evidence="8">ATP synthase F1 sector epsilon subunit</fullName>
    </alternativeName>
    <alternativeName>
        <fullName evidence="8">F-ATPase epsilon subunit</fullName>
    </alternativeName>
</protein>
<dbReference type="CDD" id="cd12152">
    <property type="entry name" value="F1-ATPase_delta"/>
    <property type="match status" value="1"/>
</dbReference>
<organism evidence="12 13">
    <name type="scientific">Candidatus Magasanikbacteria bacterium CG11_big_fil_rev_8_21_14_0_20_43_7</name>
    <dbReference type="NCBI Taxonomy" id="1974654"/>
    <lineage>
        <taxon>Bacteria</taxon>
        <taxon>Candidatus Magasanikiibacteriota</taxon>
    </lineage>
</organism>
<evidence type="ECO:0000259" key="10">
    <source>
        <dbReference type="Pfam" id="PF00401"/>
    </source>
</evidence>
<dbReference type="Gene3D" id="2.60.15.10">
    <property type="entry name" value="F0F1 ATP synthase delta/epsilon subunit, N-terminal"/>
    <property type="match status" value="1"/>
</dbReference>
<evidence type="ECO:0000256" key="6">
    <source>
        <dbReference type="ARBA" id="ARBA00023196"/>
    </source>
</evidence>
<gene>
    <name evidence="8 12" type="primary">atpC</name>
    <name evidence="12" type="ORF">COV60_00555</name>
</gene>
<comment type="subunit">
    <text evidence="8 9">F-type ATPases have 2 components, CF(1) - the catalytic core - and CF(0) - the membrane proton channel. CF(1) has five subunits: alpha(3), beta(3), gamma(1), delta(1), epsilon(1). CF(0) has three main subunits: a, b and c.</text>
</comment>
<dbReference type="InterPro" id="IPR020546">
    <property type="entry name" value="ATP_synth_F1_dsu/esu_N"/>
</dbReference>
<dbReference type="NCBIfam" id="TIGR01216">
    <property type="entry name" value="ATP_synt_epsi"/>
    <property type="match status" value="1"/>
</dbReference>
<dbReference type="Proteomes" id="UP000229782">
    <property type="component" value="Unassembled WGS sequence"/>
</dbReference>
<name>A0A2H0N3D0_9BACT</name>
<dbReference type="AlphaFoldDB" id="A0A2H0N3D0"/>
<comment type="function">
    <text evidence="8">Produces ATP from ADP in the presence of a proton gradient across the membrane.</text>
</comment>
<accession>A0A2H0N3D0</accession>
<dbReference type="InterPro" id="IPR001469">
    <property type="entry name" value="ATP_synth_F1_dsu/esu"/>
</dbReference>
<keyword evidence="6 8" id="KW-0139">CF(1)</keyword>
<comment type="similarity">
    <text evidence="2 8 9">Belongs to the ATPase epsilon chain family.</text>
</comment>
<comment type="subcellular location">
    <subcellularLocation>
        <location evidence="1 8">Cell membrane</location>
        <topology evidence="1 8">Peripheral membrane protein</topology>
    </subcellularLocation>
</comment>
<proteinExistence type="inferred from homology"/>
<evidence type="ECO:0000256" key="5">
    <source>
        <dbReference type="ARBA" id="ARBA00023136"/>
    </source>
</evidence>
<evidence type="ECO:0000256" key="3">
    <source>
        <dbReference type="ARBA" id="ARBA00022448"/>
    </source>
</evidence>
<evidence type="ECO:0000256" key="1">
    <source>
        <dbReference type="ARBA" id="ARBA00004202"/>
    </source>
</evidence>
<feature type="domain" description="ATP synthase epsilon subunit C-terminal" evidence="10">
    <location>
        <begin position="85"/>
        <end position="130"/>
    </location>
</feature>
<dbReference type="PANTHER" id="PTHR13822:SF10">
    <property type="entry name" value="ATP SYNTHASE EPSILON CHAIN, CHLOROPLASTIC"/>
    <property type="match status" value="1"/>
</dbReference>
<keyword evidence="4 8" id="KW-0406">Ion transport</keyword>
<dbReference type="SUPFAM" id="SSF46604">
    <property type="entry name" value="Epsilon subunit of F1F0-ATP synthase C-terminal domain"/>
    <property type="match status" value="1"/>
</dbReference>
<keyword evidence="3 8" id="KW-0813">Transport</keyword>
<sequence>MITFKIVTPDGVTYEDEIEKVTIPTGAGEITVLENHAPLVSTLRPGIIYVHKEKNVVELAVSTGILEIRPNSEVYLMADTSERAEEIDVGRAEDARKRAEELMKQQDDTADVDFARIQAMIERETARISVGNRYRKLK</sequence>
<dbReference type="InterPro" id="IPR020547">
    <property type="entry name" value="ATP_synth_F1_esu_C"/>
</dbReference>
<dbReference type="Pfam" id="PF02823">
    <property type="entry name" value="ATP-synt_DE_N"/>
    <property type="match status" value="1"/>
</dbReference>
<reference evidence="12 13" key="1">
    <citation type="submission" date="2017-09" db="EMBL/GenBank/DDBJ databases">
        <title>Depth-based differentiation of microbial function through sediment-hosted aquifers and enrichment of novel symbionts in the deep terrestrial subsurface.</title>
        <authorList>
            <person name="Probst A.J."/>
            <person name="Ladd B."/>
            <person name="Jarett J.K."/>
            <person name="Geller-Mcgrath D.E."/>
            <person name="Sieber C.M."/>
            <person name="Emerson J.B."/>
            <person name="Anantharaman K."/>
            <person name="Thomas B.C."/>
            <person name="Malmstrom R."/>
            <person name="Stieglmeier M."/>
            <person name="Klingl A."/>
            <person name="Woyke T."/>
            <person name="Ryan C.M."/>
            <person name="Banfield J.F."/>
        </authorList>
    </citation>
    <scope>NUCLEOTIDE SEQUENCE [LARGE SCALE GENOMIC DNA]</scope>
    <source>
        <strain evidence="12">CG11_big_fil_rev_8_21_14_0_20_43_7</strain>
    </source>
</reference>
<dbReference type="EMBL" id="PCWM01000012">
    <property type="protein sequence ID" value="PIR03388.1"/>
    <property type="molecule type" value="Genomic_DNA"/>
</dbReference>
<dbReference type="HAMAP" id="MF_00530">
    <property type="entry name" value="ATP_synth_epsil_bac"/>
    <property type="match status" value="1"/>
</dbReference>